<sequence length="141" mass="15328">MDLKKIVVAYDGSAGSHKALVWAVGLAARFEGATVVVASVVKPPEFSSSIDEVDEWYADGEKQYRPLLEQAVVYGEEQGIFLQTEILKGHPAESLMRYAVDRRADLIVMGTRGMGGFKSLIIGSVVQKVVTYAKVPVVVVK</sequence>
<dbReference type="Pfam" id="PF00582">
    <property type="entry name" value="Usp"/>
    <property type="match status" value="1"/>
</dbReference>
<dbReference type="OrthoDB" id="9794782at2"/>
<evidence type="ECO:0000259" key="2">
    <source>
        <dbReference type="Pfam" id="PF00582"/>
    </source>
</evidence>
<dbReference type="InterPro" id="IPR006016">
    <property type="entry name" value="UspA"/>
</dbReference>
<dbReference type="InterPro" id="IPR014729">
    <property type="entry name" value="Rossmann-like_a/b/a_fold"/>
</dbReference>
<keyword evidence="4" id="KW-1185">Reference proteome</keyword>
<dbReference type="PANTHER" id="PTHR46268">
    <property type="entry name" value="STRESS RESPONSE PROTEIN NHAX"/>
    <property type="match status" value="1"/>
</dbReference>
<proteinExistence type="inferred from homology"/>
<dbReference type="AlphaFoldDB" id="A0A1H8UC62"/>
<dbReference type="CDD" id="cd00293">
    <property type="entry name" value="USP-like"/>
    <property type="match status" value="1"/>
</dbReference>
<dbReference type="RefSeq" id="WP_091745899.1">
    <property type="nucleotide sequence ID" value="NZ_FODY01000008.1"/>
</dbReference>
<dbReference type="SUPFAM" id="SSF52402">
    <property type="entry name" value="Adenine nucleotide alpha hydrolases-like"/>
    <property type="match status" value="1"/>
</dbReference>
<dbReference type="InterPro" id="IPR006015">
    <property type="entry name" value="Universal_stress_UspA"/>
</dbReference>
<dbReference type="EMBL" id="FODY01000008">
    <property type="protein sequence ID" value="SEP00686.1"/>
    <property type="molecule type" value="Genomic_DNA"/>
</dbReference>
<protein>
    <submittedName>
        <fullName evidence="3">Nucleotide-binding universal stress protein, UspA family</fullName>
    </submittedName>
</protein>
<dbReference type="PRINTS" id="PR01438">
    <property type="entry name" value="UNVRSLSTRESS"/>
</dbReference>
<dbReference type="Proteomes" id="UP000198847">
    <property type="component" value="Unassembled WGS sequence"/>
</dbReference>
<dbReference type="PANTHER" id="PTHR46268:SF6">
    <property type="entry name" value="UNIVERSAL STRESS PROTEIN UP12"/>
    <property type="match status" value="1"/>
</dbReference>
<reference evidence="3 4" key="1">
    <citation type="submission" date="2016-10" db="EMBL/GenBank/DDBJ databases">
        <authorList>
            <person name="de Groot N.N."/>
        </authorList>
    </citation>
    <scope>NUCLEOTIDE SEQUENCE [LARGE SCALE GENOMIC DNA]</scope>
    <source>
        <strain evidence="3 4">DSM 13305</strain>
    </source>
</reference>
<evidence type="ECO:0000313" key="3">
    <source>
        <dbReference type="EMBL" id="SEP00686.1"/>
    </source>
</evidence>
<name>A0A1H8UC62_9FIRM</name>
<dbReference type="Gene3D" id="3.40.50.620">
    <property type="entry name" value="HUPs"/>
    <property type="match status" value="1"/>
</dbReference>
<evidence type="ECO:0000256" key="1">
    <source>
        <dbReference type="ARBA" id="ARBA00008791"/>
    </source>
</evidence>
<gene>
    <name evidence="3" type="ORF">SAMN04490178_108127</name>
</gene>
<organism evidence="3 4">
    <name type="scientific">Propionispora vibrioides</name>
    <dbReference type="NCBI Taxonomy" id="112903"/>
    <lineage>
        <taxon>Bacteria</taxon>
        <taxon>Bacillati</taxon>
        <taxon>Bacillota</taxon>
        <taxon>Negativicutes</taxon>
        <taxon>Selenomonadales</taxon>
        <taxon>Sporomusaceae</taxon>
        <taxon>Propionispora</taxon>
    </lineage>
</organism>
<comment type="similarity">
    <text evidence="1">Belongs to the universal stress protein A family.</text>
</comment>
<dbReference type="STRING" id="112903.SAMN04490178_108127"/>
<feature type="domain" description="UspA" evidence="2">
    <location>
        <begin position="4"/>
        <end position="141"/>
    </location>
</feature>
<accession>A0A1H8UC62</accession>
<evidence type="ECO:0000313" key="4">
    <source>
        <dbReference type="Proteomes" id="UP000198847"/>
    </source>
</evidence>